<evidence type="ECO:0000259" key="3">
    <source>
        <dbReference type="SMART" id="SM00421"/>
    </source>
</evidence>
<dbReference type="Gene3D" id="2.130.10.10">
    <property type="entry name" value="YVTN repeat-like/Quinoprotein amine dehydrogenase"/>
    <property type="match status" value="2"/>
</dbReference>
<dbReference type="Gene3D" id="1.10.10.10">
    <property type="entry name" value="Winged helix-like DNA-binding domain superfamily/Winged helix DNA-binding domain"/>
    <property type="match status" value="1"/>
</dbReference>
<dbReference type="EMBL" id="JAGUCN010000005">
    <property type="protein sequence ID" value="MBS2210995.1"/>
    <property type="molecule type" value="Genomic_DNA"/>
</dbReference>
<dbReference type="Gene3D" id="2.60.40.10">
    <property type="entry name" value="Immunoglobulins"/>
    <property type="match status" value="1"/>
</dbReference>
<evidence type="ECO:0000313" key="4">
    <source>
        <dbReference type="EMBL" id="MBS2210995.1"/>
    </source>
</evidence>
<evidence type="ECO:0000313" key="5">
    <source>
        <dbReference type="Proteomes" id="UP000721861"/>
    </source>
</evidence>
<feature type="domain" description="HTH luxR-type" evidence="3">
    <location>
        <begin position="892"/>
        <end position="949"/>
    </location>
</feature>
<dbReference type="SUPFAM" id="SSF46894">
    <property type="entry name" value="C-terminal effector domain of the bipartite response regulators"/>
    <property type="match status" value="1"/>
</dbReference>
<evidence type="ECO:0000256" key="1">
    <source>
        <dbReference type="SAM" id="Coils"/>
    </source>
</evidence>
<sequence>MKTYNSRQFVLRFLILIAILLGSMHSKCEDFVLRRKAIVYNFSKNEYKAANQNWAITQNAQGELFFGNTFGLLHYDGYNWRMHKLKDQMAIRSVFADNDGKIYIGGHEEFGYWQYNNIGELLYHSVSSTLPSSHYFKNEDIWSITKIDGKIYFRSFARIYVLNNDKITVIDPNNSIFTFHEIKGVPYIFLMNKGFHRITNDFLLEKDFALAEFDNFNVTSTIEIGDSLIIATDKKGLYLKVRQTISKWNCEANQLLKDLQINQVLYHSRQIVVGTISDGVYIFSEQGKLISHYNKSNGLQNNTVLKMLFDSNHKLWIALDKGIDLIDLEQAVDLYEDETGTLGSVYSSAVFNKRLYLGTNHGIFSTPWPPNTKNKLPIHYHTNTKGQCWNIYNSGNQLLFGHNDGTFSTGQPELEKVSPISGGAGMTINPSNGLLYQCTYIGIAIYQKNPKGLWVFHKMLQNTSSPLKFLEFDYEGNLWASHLYKHLFRYKLNTTGDTIINTDVFGKQQGFFSNYDINVFKIDKRIVFTNNGQLFTYDDISKKIIPYRSYEKQLEDYARARLIYELPNQEYWFAKNSGFRGFRQDNDSLISIGNIQYSNLKQSAVDLFENISKLESNQYLLGLEDGFCICNIAASKGNEKQLMHLKIRSAQAFGPKGDVQALHINNQHKVSVPHNHNNLKIELSAPGIYSNSVKFYYSIDQKGNWKTVNSNILELNNLNWGSYNISLKAIDEHSNMVAFNNYSFRINRPLMLHPLIIIVYFIIAGLLIVAFRRITNIRIKQQKLIYLKKLKQQNEAQIIKMNNQLLQSKVADKSKELASYTMLLKRKNEVLTELKYEIEQLELSKTKSNLLTKAKAIKIINSNLSDKNDLEAFNLHFNEGYDNFIVKLKQKHPEITPNDMRLCAFLRMNLATKEIAVLLNLSPRSVEVKRYRLRKKLGLATEDNLTNYLMEF</sequence>
<keyword evidence="2" id="KW-1133">Transmembrane helix</keyword>
<accession>A0ABS5K7P8</accession>
<dbReference type="SMART" id="SM00421">
    <property type="entry name" value="HTH_LUXR"/>
    <property type="match status" value="1"/>
</dbReference>
<name>A0ABS5K7P8_9BACT</name>
<gene>
    <name evidence="4" type="ORF">KEM09_06265</name>
</gene>
<feature type="coiled-coil region" evidence="1">
    <location>
        <begin position="787"/>
        <end position="844"/>
    </location>
</feature>
<dbReference type="InterPro" id="IPR016032">
    <property type="entry name" value="Sig_transdc_resp-reg_C-effctor"/>
</dbReference>
<keyword evidence="1" id="KW-0175">Coiled coil</keyword>
<comment type="caution">
    <text evidence="4">The sequence shown here is derived from an EMBL/GenBank/DDBJ whole genome shotgun (WGS) entry which is preliminary data.</text>
</comment>
<dbReference type="Proteomes" id="UP000721861">
    <property type="component" value="Unassembled WGS sequence"/>
</dbReference>
<dbReference type="InterPro" id="IPR011047">
    <property type="entry name" value="Quinoprotein_ADH-like_sf"/>
</dbReference>
<evidence type="ECO:0000256" key="2">
    <source>
        <dbReference type="SAM" id="Phobius"/>
    </source>
</evidence>
<dbReference type="InterPro" id="IPR036388">
    <property type="entry name" value="WH-like_DNA-bd_sf"/>
</dbReference>
<keyword evidence="2" id="KW-0472">Membrane</keyword>
<dbReference type="InterPro" id="IPR015943">
    <property type="entry name" value="WD40/YVTN_repeat-like_dom_sf"/>
</dbReference>
<protein>
    <recommendedName>
        <fullName evidence="3">HTH luxR-type domain-containing protein</fullName>
    </recommendedName>
</protein>
<organism evidence="4 5">
    <name type="scientific">Carboxylicivirga mesophila</name>
    <dbReference type="NCBI Taxonomy" id="1166478"/>
    <lineage>
        <taxon>Bacteria</taxon>
        <taxon>Pseudomonadati</taxon>
        <taxon>Bacteroidota</taxon>
        <taxon>Bacteroidia</taxon>
        <taxon>Marinilabiliales</taxon>
        <taxon>Marinilabiliaceae</taxon>
        <taxon>Carboxylicivirga</taxon>
    </lineage>
</organism>
<dbReference type="SUPFAM" id="SSF50998">
    <property type="entry name" value="Quinoprotein alcohol dehydrogenase-like"/>
    <property type="match status" value="1"/>
</dbReference>
<feature type="transmembrane region" description="Helical" evidence="2">
    <location>
        <begin position="750"/>
        <end position="771"/>
    </location>
</feature>
<dbReference type="RefSeq" id="WP_212226844.1">
    <property type="nucleotide sequence ID" value="NZ_JAGUCN010000005.1"/>
</dbReference>
<dbReference type="InterPro" id="IPR013783">
    <property type="entry name" value="Ig-like_fold"/>
</dbReference>
<dbReference type="InterPro" id="IPR000792">
    <property type="entry name" value="Tscrpt_reg_LuxR_C"/>
</dbReference>
<reference evidence="4 5" key="1">
    <citation type="journal article" date="2014" name="Int. J. Syst. Evol. Microbiol.">
        <title>Carboxylicivirga gen. nov. in the family Marinilabiliaceae with two novel species, Carboxylicivirga mesophila sp. nov. and Carboxylicivirga taeanensis sp. nov., and reclassification of Cytophaga fermentans as Saccharicrinis fermentans gen. nov., comb. nov.</title>
        <authorList>
            <person name="Yang S.H."/>
            <person name="Seo H.S."/>
            <person name="Woo J.H."/>
            <person name="Oh H.M."/>
            <person name="Jang H."/>
            <person name="Lee J.H."/>
            <person name="Kim S.J."/>
            <person name="Kwon K.K."/>
        </authorList>
    </citation>
    <scope>NUCLEOTIDE SEQUENCE [LARGE SCALE GENOMIC DNA]</scope>
    <source>
        <strain evidence="4 5">JCM 18290</strain>
    </source>
</reference>
<keyword evidence="2" id="KW-0812">Transmembrane</keyword>
<keyword evidence="5" id="KW-1185">Reference proteome</keyword>
<proteinExistence type="predicted"/>